<dbReference type="RefSeq" id="WP_160681867.1">
    <property type="nucleotide sequence ID" value="NZ_WTYW01000001.1"/>
</dbReference>
<gene>
    <name evidence="6" type="primary">prmA</name>
    <name evidence="7" type="ORF">GRI38_05410</name>
</gene>
<dbReference type="InterPro" id="IPR004498">
    <property type="entry name" value="Ribosomal_PrmA_MeTrfase"/>
</dbReference>
<dbReference type="PANTHER" id="PTHR43648:SF1">
    <property type="entry name" value="ELECTRON TRANSFER FLAVOPROTEIN BETA SUBUNIT LYSINE METHYLTRANSFERASE"/>
    <property type="match status" value="1"/>
</dbReference>
<feature type="binding site" evidence="6">
    <location>
        <position position="161"/>
    </location>
    <ligand>
        <name>S-adenosyl-L-methionine</name>
        <dbReference type="ChEBI" id="CHEBI:59789"/>
    </ligand>
</feature>
<dbReference type="SUPFAM" id="SSF53335">
    <property type="entry name" value="S-adenosyl-L-methionine-dependent methyltransferases"/>
    <property type="match status" value="1"/>
</dbReference>
<sequence length="301" mass="32632">MADSWKVAGQAGKRDVQAALLAHDAIDDWDGEIVVLGREIAEDRPNDWVLEAYLSRRPTKRDLTDIASLFTADPPDFSVEKLPEEDWLTLSQGGVQPVTAGRFYVHTPDYPPADDGELIDLVVPASQAFGTGSHATTAGCLAMLSEMRRTGVLARNIVDVGSGTGLLAFAARALWPRAYLTASDIDEVCRGVMINNARLNEVPIGPSRGQLTVVIAAGMEDPLIEVRGPYDLLIANILAQPLVALADDFAANIAPGGNVLLAGLLEEQEATVRAAYRRAGFRLARRLVKGDWAILWLRKRR</sequence>
<evidence type="ECO:0000313" key="8">
    <source>
        <dbReference type="Proteomes" id="UP000433104"/>
    </source>
</evidence>
<keyword evidence="3 6" id="KW-0489">Methyltransferase</keyword>
<dbReference type="Gene3D" id="3.40.50.150">
    <property type="entry name" value="Vaccinia Virus protein VP39"/>
    <property type="match status" value="1"/>
</dbReference>
<dbReference type="EC" id="2.1.1.-" evidence="6"/>
<evidence type="ECO:0000256" key="3">
    <source>
        <dbReference type="ARBA" id="ARBA00022603"/>
    </source>
</evidence>
<feature type="binding site" evidence="6">
    <location>
        <position position="137"/>
    </location>
    <ligand>
        <name>S-adenosyl-L-methionine</name>
        <dbReference type="ChEBI" id="CHEBI:59789"/>
    </ligand>
</feature>
<evidence type="ECO:0000256" key="2">
    <source>
        <dbReference type="ARBA" id="ARBA00022490"/>
    </source>
</evidence>
<feature type="binding site" evidence="6">
    <location>
        <position position="236"/>
    </location>
    <ligand>
        <name>S-adenosyl-L-methionine</name>
        <dbReference type="ChEBI" id="CHEBI:59789"/>
    </ligand>
</feature>
<dbReference type="OrthoDB" id="9785995at2"/>
<dbReference type="PANTHER" id="PTHR43648">
    <property type="entry name" value="ELECTRON TRANSFER FLAVOPROTEIN BETA SUBUNIT LYSINE METHYLTRANSFERASE"/>
    <property type="match status" value="1"/>
</dbReference>
<dbReference type="InterPro" id="IPR029063">
    <property type="entry name" value="SAM-dependent_MTases_sf"/>
</dbReference>
<accession>A0A844ZDY9</accession>
<dbReference type="InterPro" id="IPR050078">
    <property type="entry name" value="Ribosomal_L11_MeTrfase_PrmA"/>
</dbReference>
<dbReference type="GO" id="GO:0008276">
    <property type="term" value="F:protein methyltransferase activity"/>
    <property type="evidence" value="ECO:0007669"/>
    <property type="project" value="UniProtKB-UniRule"/>
</dbReference>
<dbReference type="GO" id="GO:0005737">
    <property type="term" value="C:cytoplasm"/>
    <property type="evidence" value="ECO:0007669"/>
    <property type="project" value="UniProtKB-SubCell"/>
</dbReference>
<dbReference type="HAMAP" id="MF_00735">
    <property type="entry name" value="Methyltr_PrmA"/>
    <property type="match status" value="1"/>
</dbReference>
<comment type="subcellular location">
    <subcellularLocation>
        <location evidence="6">Cytoplasm</location>
    </subcellularLocation>
</comment>
<evidence type="ECO:0000256" key="1">
    <source>
        <dbReference type="ARBA" id="ARBA00009741"/>
    </source>
</evidence>
<evidence type="ECO:0000256" key="5">
    <source>
        <dbReference type="ARBA" id="ARBA00022691"/>
    </source>
</evidence>
<protein>
    <recommendedName>
        <fullName evidence="6">Ribosomal protein L11 methyltransferase</fullName>
        <shortName evidence="6">L11 Mtase</shortName>
        <ecNumber evidence="6">2.1.1.-</ecNumber>
    </recommendedName>
</protein>
<feature type="binding site" evidence="6">
    <location>
        <position position="184"/>
    </location>
    <ligand>
        <name>S-adenosyl-L-methionine</name>
        <dbReference type="ChEBI" id="CHEBI:59789"/>
    </ligand>
</feature>
<name>A0A844ZDY9_9SPHN</name>
<keyword evidence="4 6" id="KW-0808">Transferase</keyword>
<evidence type="ECO:0000256" key="6">
    <source>
        <dbReference type="HAMAP-Rule" id="MF_00735"/>
    </source>
</evidence>
<proteinExistence type="inferred from homology"/>
<dbReference type="GO" id="GO:0032259">
    <property type="term" value="P:methylation"/>
    <property type="evidence" value="ECO:0007669"/>
    <property type="project" value="UniProtKB-KW"/>
</dbReference>
<dbReference type="EMBL" id="WTYW01000001">
    <property type="protein sequence ID" value="MXO85463.1"/>
    <property type="molecule type" value="Genomic_DNA"/>
</dbReference>
<dbReference type="Proteomes" id="UP000433104">
    <property type="component" value="Unassembled WGS sequence"/>
</dbReference>
<comment type="catalytic activity">
    <reaction evidence="6">
        <text>L-lysyl-[protein] + 3 S-adenosyl-L-methionine = N(6),N(6),N(6)-trimethyl-L-lysyl-[protein] + 3 S-adenosyl-L-homocysteine + 3 H(+)</text>
        <dbReference type="Rhea" id="RHEA:54192"/>
        <dbReference type="Rhea" id="RHEA-COMP:9752"/>
        <dbReference type="Rhea" id="RHEA-COMP:13826"/>
        <dbReference type="ChEBI" id="CHEBI:15378"/>
        <dbReference type="ChEBI" id="CHEBI:29969"/>
        <dbReference type="ChEBI" id="CHEBI:57856"/>
        <dbReference type="ChEBI" id="CHEBI:59789"/>
        <dbReference type="ChEBI" id="CHEBI:61961"/>
    </reaction>
</comment>
<comment type="caution">
    <text evidence="7">The sequence shown here is derived from an EMBL/GenBank/DDBJ whole genome shotgun (WGS) entry which is preliminary data.</text>
</comment>
<comment type="similarity">
    <text evidence="1 6">Belongs to the methyltransferase superfamily. PrmA family.</text>
</comment>
<dbReference type="CDD" id="cd02440">
    <property type="entry name" value="AdoMet_MTases"/>
    <property type="match status" value="1"/>
</dbReference>
<dbReference type="Pfam" id="PF06325">
    <property type="entry name" value="PrmA"/>
    <property type="match status" value="1"/>
</dbReference>
<evidence type="ECO:0000256" key="4">
    <source>
        <dbReference type="ARBA" id="ARBA00022679"/>
    </source>
</evidence>
<evidence type="ECO:0000313" key="7">
    <source>
        <dbReference type="EMBL" id="MXO85463.1"/>
    </source>
</evidence>
<dbReference type="AlphaFoldDB" id="A0A844ZDY9"/>
<keyword evidence="2 6" id="KW-0963">Cytoplasm</keyword>
<keyword evidence="8" id="KW-1185">Reference proteome</keyword>
<organism evidence="7 8">
    <name type="scientific">Parapontixanthobacter aurantiacus</name>
    <dbReference type="NCBI Taxonomy" id="1463599"/>
    <lineage>
        <taxon>Bacteria</taxon>
        <taxon>Pseudomonadati</taxon>
        <taxon>Pseudomonadota</taxon>
        <taxon>Alphaproteobacteria</taxon>
        <taxon>Sphingomonadales</taxon>
        <taxon>Erythrobacteraceae</taxon>
        <taxon>Parapontixanthobacter</taxon>
    </lineage>
</organism>
<comment type="function">
    <text evidence="6">Methylates ribosomal protein L11.</text>
</comment>
<reference evidence="7 8" key="1">
    <citation type="submission" date="2019-12" db="EMBL/GenBank/DDBJ databases">
        <title>Genomic-based taxomic classification of the family Erythrobacteraceae.</title>
        <authorList>
            <person name="Xu L."/>
        </authorList>
    </citation>
    <scope>NUCLEOTIDE SEQUENCE [LARGE SCALE GENOMIC DNA]</scope>
    <source>
        <strain evidence="7 8">MCCC 1A09962</strain>
    </source>
</reference>
<keyword evidence="5 6" id="KW-0949">S-adenosyl-L-methionine</keyword>